<feature type="compositionally biased region" description="Polar residues" evidence="2">
    <location>
        <begin position="90"/>
        <end position="104"/>
    </location>
</feature>
<feature type="coiled-coil region" evidence="1">
    <location>
        <begin position="119"/>
        <end position="183"/>
    </location>
</feature>
<name>U2Q603_9CLOT</name>
<evidence type="ECO:0000313" key="5">
    <source>
        <dbReference type="Proteomes" id="UP000016721"/>
    </source>
</evidence>
<feature type="region of interest" description="Disordered" evidence="2">
    <location>
        <begin position="87"/>
        <end position="119"/>
    </location>
</feature>
<dbReference type="AlphaFoldDB" id="U2Q603"/>
<dbReference type="PATRIC" id="fig|1294142.3.peg.1038"/>
<accession>U2Q603</accession>
<dbReference type="OrthoDB" id="90760at2"/>
<feature type="transmembrane region" description="Helical" evidence="3">
    <location>
        <begin position="254"/>
        <end position="275"/>
    </location>
</feature>
<protein>
    <submittedName>
        <fullName evidence="4">Uncharacterized protein</fullName>
    </submittedName>
</protein>
<keyword evidence="5" id="KW-1185">Reference proteome</keyword>
<dbReference type="STRING" id="1294142.CINTURNW_1038"/>
<dbReference type="HOGENOM" id="CLU_009059_0_0_9"/>
<keyword evidence="3" id="KW-1133">Transmembrane helix</keyword>
<feature type="transmembrane region" description="Helical" evidence="3">
    <location>
        <begin position="303"/>
        <end position="326"/>
    </location>
</feature>
<dbReference type="RefSeq" id="WP_021801071.1">
    <property type="nucleotide sequence ID" value="NZ_KI273145.1"/>
</dbReference>
<keyword evidence="3" id="KW-0812">Transmembrane</keyword>
<evidence type="ECO:0000256" key="2">
    <source>
        <dbReference type="SAM" id="MobiDB-lite"/>
    </source>
</evidence>
<keyword evidence="3" id="KW-0472">Membrane</keyword>
<dbReference type="Proteomes" id="UP000016721">
    <property type="component" value="Unassembled WGS sequence"/>
</dbReference>
<evidence type="ECO:0000256" key="3">
    <source>
        <dbReference type="SAM" id="Phobius"/>
    </source>
</evidence>
<reference evidence="4 5" key="1">
    <citation type="journal article" date="2013" name="Genome Announc.">
        <title>Draft Genome Sequence of the Hydrogen- and Ethanol-Producing Bacterium Clostridium intestinale Strain URNW.</title>
        <authorList>
            <person name="Lal S."/>
            <person name="Ramachandran U."/>
            <person name="Zhang X."/>
            <person name="Sparling R."/>
            <person name="Levin D.B."/>
        </authorList>
    </citation>
    <scope>NUCLEOTIDE SEQUENCE [LARGE SCALE GENOMIC DNA]</scope>
    <source>
        <strain evidence="4 5">URNW</strain>
    </source>
</reference>
<comment type="caution">
    <text evidence="4">The sequence shown here is derived from an EMBL/GenBank/DDBJ whole genome shotgun (WGS) entry which is preliminary data.</text>
</comment>
<dbReference type="eggNOG" id="COG1511">
    <property type="taxonomic scope" value="Bacteria"/>
</dbReference>
<keyword evidence="1" id="KW-0175">Coiled coil</keyword>
<feature type="transmembrane region" description="Helical" evidence="3">
    <location>
        <begin position="538"/>
        <end position="561"/>
    </location>
</feature>
<evidence type="ECO:0000256" key="1">
    <source>
        <dbReference type="SAM" id="Coils"/>
    </source>
</evidence>
<gene>
    <name evidence="4" type="ORF">CINTURNW_1038</name>
</gene>
<proteinExistence type="predicted"/>
<evidence type="ECO:0000313" key="4">
    <source>
        <dbReference type="EMBL" id="ERK31564.1"/>
    </source>
</evidence>
<organism evidence="4 5">
    <name type="scientific">Clostridium intestinale URNW</name>
    <dbReference type="NCBI Taxonomy" id="1294142"/>
    <lineage>
        <taxon>Bacteria</taxon>
        <taxon>Bacillati</taxon>
        <taxon>Bacillota</taxon>
        <taxon>Clostridia</taxon>
        <taxon>Eubacteriales</taxon>
        <taxon>Clostridiaceae</taxon>
        <taxon>Clostridium</taxon>
    </lineage>
</organism>
<feature type="transmembrane region" description="Helical" evidence="3">
    <location>
        <begin position="495"/>
        <end position="518"/>
    </location>
</feature>
<feature type="transmembrane region" description="Helical" evidence="3">
    <location>
        <begin position="573"/>
        <end position="601"/>
    </location>
</feature>
<dbReference type="EMBL" id="APJA01000009">
    <property type="protein sequence ID" value="ERK31564.1"/>
    <property type="molecule type" value="Genomic_DNA"/>
</dbReference>
<sequence>MADNNSVGKISLDLEIQSDIGKQISTVSNLIGKNLKNSLQSSTKAAFGSMKKNLDSNAKTLRDTLKRALSGAFEGVKNIKLPTPKFPKVNLNTPKQAEAPSTATPRAPPIPKVSSGANAEQIKAQIESLTASLNNTNARIEQQQEKLRGLREQYSSTFNPATKNKLQEQILKTETAINKLVASSDKAGFKLADLDAKLAGAGSAAGQLGNVSNKAGNQANKASNNFKLFGNSVKNTSNNLRGTHNQFNMMMRSIVTWGLIFPAIIKGITATGRFLGQAMMTNQQFTNSLVQIKSNLYTAFMPIYQAVLPAINTLMSALSTATAYFASFMNTLFGKTFKQGMQSAKGLVAAKVAMGAYGESAKKAGKDAKGALAGFDELNILDTSKDEDGAGAGGSKVPEIVAPNLDTSDLDKSTSIWAQRFKQILGTIFNPFKNAWAKDGAGVMAEFRNAVDGTKGTLGNFFSMLATPPVQLFLENVGRLILAIIKLGLRIYDSFILPIVNWFIGILPGAAQGLNPIIEIVTRLVNYLAGDGFTGVQVFLAVVIGLVAGIKTFIVILEVIAWAKNLIVVLKGVWAAMMANPIVLIISIIVGLVAAFMTLWATNENFRNAMKEIWENIKNIFAGVMTWLKDAFVKDWSTVFGIFGDPMNAFFVSARDIFNSVKQVFRGLIDFIAGVFTGDWDRVWRGVVNIFGGIFNGISSIAKAPLNGLIGLVNGVITGLNKISLPDWVPGRLGGMGVNIPKIPYLARGGIIDSPTLAMVGEAGKEAVMPLENNTGWIDLLADKLTQRLGGLNTSGGGNTSTDRAVEIVIQLGGYEFARFIIDSINKLQRQSGRTLLEV</sequence>
<dbReference type="eggNOG" id="COG5412">
    <property type="taxonomic scope" value="Bacteria"/>
</dbReference>